<accession>A0AAV7UAY5</accession>
<gene>
    <name evidence="2" type="ORF">NDU88_002869</name>
</gene>
<feature type="region of interest" description="Disordered" evidence="1">
    <location>
        <begin position="124"/>
        <end position="155"/>
    </location>
</feature>
<evidence type="ECO:0000313" key="3">
    <source>
        <dbReference type="Proteomes" id="UP001066276"/>
    </source>
</evidence>
<protein>
    <submittedName>
        <fullName evidence="2">Uncharacterized protein</fullName>
    </submittedName>
</protein>
<organism evidence="2 3">
    <name type="scientific">Pleurodeles waltl</name>
    <name type="common">Iberian ribbed newt</name>
    <dbReference type="NCBI Taxonomy" id="8319"/>
    <lineage>
        <taxon>Eukaryota</taxon>
        <taxon>Metazoa</taxon>
        <taxon>Chordata</taxon>
        <taxon>Craniata</taxon>
        <taxon>Vertebrata</taxon>
        <taxon>Euteleostomi</taxon>
        <taxon>Amphibia</taxon>
        <taxon>Batrachia</taxon>
        <taxon>Caudata</taxon>
        <taxon>Salamandroidea</taxon>
        <taxon>Salamandridae</taxon>
        <taxon>Pleurodelinae</taxon>
        <taxon>Pleurodeles</taxon>
    </lineage>
</organism>
<evidence type="ECO:0000313" key="2">
    <source>
        <dbReference type="EMBL" id="KAJ1186085.1"/>
    </source>
</evidence>
<keyword evidence="3" id="KW-1185">Reference proteome</keyword>
<dbReference type="AlphaFoldDB" id="A0AAV7UAY5"/>
<evidence type="ECO:0000256" key="1">
    <source>
        <dbReference type="SAM" id="MobiDB-lite"/>
    </source>
</evidence>
<name>A0AAV7UAY5_PLEWA</name>
<proteinExistence type="predicted"/>
<feature type="compositionally biased region" description="Basic and acidic residues" evidence="1">
    <location>
        <begin position="130"/>
        <end position="155"/>
    </location>
</feature>
<comment type="caution">
    <text evidence="2">The sequence shown here is derived from an EMBL/GenBank/DDBJ whole genome shotgun (WGS) entry which is preliminary data.</text>
</comment>
<sequence length="155" mass="17322">MWGRATNSGKLNRLKSKRPVFNQGTAGSASVILFESHQCHHVLIRGLQDEATPVLERMAASPMPCRGTALVSDHDPIHGRCETYLGDMTTKGTPKVFPRCTTDSILLEDADDFRGRDLKWWTSLEEEEEGTSKRGEEDAVPWKESDKERPAAPSR</sequence>
<reference evidence="2" key="1">
    <citation type="journal article" date="2022" name="bioRxiv">
        <title>Sequencing and chromosome-scale assembly of the giantPleurodeles waltlgenome.</title>
        <authorList>
            <person name="Brown T."/>
            <person name="Elewa A."/>
            <person name="Iarovenko S."/>
            <person name="Subramanian E."/>
            <person name="Araus A.J."/>
            <person name="Petzold A."/>
            <person name="Susuki M."/>
            <person name="Suzuki K.-i.T."/>
            <person name="Hayashi T."/>
            <person name="Toyoda A."/>
            <person name="Oliveira C."/>
            <person name="Osipova E."/>
            <person name="Leigh N.D."/>
            <person name="Simon A."/>
            <person name="Yun M.H."/>
        </authorList>
    </citation>
    <scope>NUCLEOTIDE SEQUENCE</scope>
    <source>
        <strain evidence="2">20211129_DDA</strain>
        <tissue evidence="2">Liver</tissue>
    </source>
</reference>
<dbReference type="Proteomes" id="UP001066276">
    <property type="component" value="Chromosome 3_1"/>
</dbReference>
<dbReference type="EMBL" id="JANPWB010000005">
    <property type="protein sequence ID" value="KAJ1186085.1"/>
    <property type="molecule type" value="Genomic_DNA"/>
</dbReference>